<dbReference type="SUPFAM" id="SSF57667">
    <property type="entry name" value="beta-beta-alpha zinc fingers"/>
    <property type="match status" value="1"/>
</dbReference>
<feature type="compositionally biased region" description="Polar residues" evidence="2">
    <location>
        <begin position="111"/>
        <end position="120"/>
    </location>
</feature>
<gene>
    <name evidence="4" type="ORF">CR513_13686</name>
</gene>
<name>A0A371HJ57_MUCPR</name>
<feature type="region of interest" description="Disordered" evidence="2">
    <location>
        <begin position="86"/>
        <end position="120"/>
    </location>
</feature>
<reference evidence="4" key="1">
    <citation type="submission" date="2018-05" db="EMBL/GenBank/DDBJ databases">
        <title>Draft genome of Mucuna pruriens seed.</title>
        <authorList>
            <person name="Nnadi N.E."/>
            <person name="Vos R."/>
            <person name="Hasami M.H."/>
            <person name="Devisetty U.K."/>
            <person name="Aguiy J.C."/>
        </authorList>
    </citation>
    <scope>NUCLEOTIDE SEQUENCE [LARGE SCALE GENOMIC DNA]</scope>
    <source>
        <strain evidence="4">JCA_2017</strain>
    </source>
</reference>
<protein>
    <recommendedName>
        <fullName evidence="3">C2H2-type domain-containing protein</fullName>
    </recommendedName>
</protein>
<dbReference type="Gene3D" id="3.30.160.60">
    <property type="entry name" value="Classic Zinc Finger"/>
    <property type="match status" value="1"/>
</dbReference>
<evidence type="ECO:0000256" key="2">
    <source>
        <dbReference type="SAM" id="MobiDB-lite"/>
    </source>
</evidence>
<dbReference type="InterPro" id="IPR036236">
    <property type="entry name" value="Znf_C2H2_sf"/>
</dbReference>
<dbReference type="AlphaFoldDB" id="A0A371HJ57"/>
<organism evidence="4 5">
    <name type="scientific">Mucuna pruriens</name>
    <name type="common">Velvet bean</name>
    <name type="synonym">Dolichos pruriens</name>
    <dbReference type="NCBI Taxonomy" id="157652"/>
    <lineage>
        <taxon>Eukaryota</taxon>
        <taxon>Viridiplantae</taxon>
        <taxon>Streptophyta</taxon>
        <taxon>Embryophyta</taxon>
        <taxon>Tracheophyta</taxon>
        <taxon>Spermatophyta</taxon>
        <taxon>Magnoliopsida</taxon>
        <taxon>eudicotyledons</taxon>
        <taxon>Gunneridae</taxon>
        <taxon>Pentapetalae</taxon>
        <taxon>rosids</taxon>
        <taxon>fabids</taxon>
        <taxon>Fabales</taxon>
        <taxon>Fabaceae</taxon>
        <taxon>Papilionoideae</taxon>
        <taxon>50 kb inversion clade</taxon>
        <taxon>NPAAA clade</taxon>
        <taxon>indigoferoid/millettioid clade</taxon>
        <taxon>Phaseoleae</taxon>
        <taxon>Mucuna</taxon>
    </lineage>
</organism>
<comment type="caution">
    <text evidence="4">The sequence shown here is derived from an EMBL/GenBank/DDBJ whole genome shotgun (WGS) entry which is preliminary data.</text>
</comment>
<feature type="domain" description="C2H2-type" evidence="3">
    <location>
        <begin position="46"/>
        <end position="73"/>
    </location>
</feature>
<dbReference type="InterPro" id="IPR013087">
    <property type="entry name" value="Znf_C2H2_type"/>
</dbReference>
<evidence type="ECO:0000259" key="3">
    <source>
        <dbReference type="PROSITE" id="PS50157"/>
    </source>
</evidence>
<sequence>MGILPHLKMIHFNYFRSLLKVLIFTSMMNFSSTSDKGNAKGKEKGYKCSYCEKVFDNYQGLGGHQRVHESKIKQLFHQMIHFHNSADITKSNPEHGNVSKKGNYHDDNSQQDHNSLFMSPNFSSIRTNDASLEASIQANNHIGHAPSPSSVVNHQFHTSNSQLFVDNFLDPFGSNFGENSHNDNNLPYPVFVRNPSFPGYHMPEFGLPNIATNKFPSSIDSSVFFNTQANSVGSDNSYYYNMDQVSERVKNHNRDEVKEKIVMISPPKRPNINSDRPVNHEREMLQKKETLFPTKDAMPETEDAIVLKDEENHGSTSKSTNHVKEQEVDLDLSLHL</sequence>
<dbReference type="Pfam" id="PF13912">
    <property type="entry name" value="zf-C2H2_6"/>
    <property type="match status" value="1"/>
</dbReference>
<accession>A0A371HJ57</accession>
<keyword evidence="1" id="KW-0479">Metal-binding</keyword>
<dbReference type="PROSITE" id="PS50157">
    <property type="entry name" value="ZINC_FINGER_C2H2_2"/>
    <property type="match status" value="1"/>
</dbReference>
<keyword evidence="1" id="KW-0862">Zinc</keyword>
<dbReference type="SMART" id="SM00355">
    <property type="entry name" value="ZnF_C2H2"/>
    <property type="match status" value="1"/>
</dbReference>
<dbReference type="GO" id="GO:0008270">
    <property type="term" value="F:zinc ion binding"/>
    <property type="evidence" value="ECO:0007669"/>
    <property type="project" value="UniProtKB-KW"/>
</dbReference>
<dbReference type="EMBL" id="QJKJ01002456">
    <property type="protein sequence ID" value="RDY02809.1"/>
    <property type="molecule type" value="Genomic_DNA"/>
</dbReference>
<evidence type="ECO:0000313" key="5">
    <source>
        <dbReference type="Proteomes" id="UP000257109"/>
    </source>
</evidence>
<dbReference type="PROSITE" id="PS00028">
    <property type="entry name" value="ZINC_FINGER_C2H2_1"/>
    <property type="match status" value="1"/>
</dbReference>
<dbReference type="Proteomes" id="UP000257109">
    <property type="component" value="Unassembled WGS sequence"/>
</dbReference>
<evidence type="ECO:0000313" key="4">
    <source>
        <dbReference type="EMBL" id="RDY02809.1"/>
    </source>
</evidence>
<dbReference type="OrthoDB" id="10417626at2759"/>
<keyword evidence="1" id="KW-0863">Zinc-finger</keyword>
<proteinExistence type="predicted"/>
<feature type="region of interest" description="Disordered" evidence="2">
    <location>
        <begin position="308"/>
        <end position="336"/>
    </location>
</feature>
<keyword evidence="5" id="KW-1185">Reference proteome</keyword>
<feature type="compositionally biased region" description="Basic and acidic residues" evidence="2">
    <location>
        <begin position="322"/>
        <end position="336"/>
    </location>
</feature>
<evidence type="ECO:0000256" key="1">
    <source>
        <dbReference type="PROSITE-ProRule" id="PRU00042"/>
    </source>
</evidence>
<feature type="non-terminal residue" evidence="4">
    <location>
        <position position="1"/>
    </location>
</feature>